<feature type="compositionally biased region" description="Acidic residues" evidence="1">
    <location>
        <begin position="76"/>
        <end position="115"/>
    </location>
</feature>
<proteinExistence type="predicted"/>
<feature type="region of interest" description="Disordered" evidence="1">
    <location>
        <begin position="22"/>
        <end position="117"/>
    </location>
</feature>
<feature type="chain" id="PRO_5044792446" evidence="2">
    <location>
        <begin position="20"/>
        <end position="179"/>
    </location>
</feature>
<evidence type="ECO:0000256" key="2">
    <source>
        <dbReference type="SAM" id="SignalP"/>
    </source>
</evidence>
<dbReference type="AlphaFoldDB" id="A0ABD3NUZ2"/>
<keyword evidence="4" id="KW-1185">Reference proteome</keyword>
<sequence>MKLSATFILFASTLVAAQAGSSLRRELVGASSTPKTMSSMSPVGMDDHNETMAELDDGEADDKAELEAVDGSATTEEVEDEEVDDKAELEEDGSEDGEVDDKAELEEDGSEDGEVDDKVELEGVSGNETMAVNGTDTSGLALLKGYDPSVAAVYDNGSSLNSLVFSSAVVGAAAFVLFL</sequence>
<protein>
    <submittedName>
        <fullName evidence="3">Uncharacterized protein</fullName>
    </submittedName>
</protein>
<evidence type="ECO:0000256" key="1">
    <source>
        <dbReference type="SAM" id="MobiDB-lite"/>
    </source>
</evidence>
<accession>A0ABD3NUZ2</accession>
<comment type="caution">
    <text evidence="3">The sequence shown here is derived from an EMBL/GenBank/DDBJ whole genome shotgun (WGS) entry which is preliminary data.</text>
</comment>
<reference evidence="3 4" key="1">
    <citation type="submission" date="2024-10" db="EMBL/GenBank/DDBJ databases">
        <title>Updated reference genomes for cyclostephanoid diatoms.</title>
        <authorList>
            <person name="Roberts W.R."/>
            <person name="Alverson A.J."/>
        </authorList>
    </citation>
    <scope>NUCLEOTIDE SEQUENCE [LARGE SCALE GENOMIC DNA]</scope>
    <source>
        <strain evidence="3 4">AJA010-31</strain>
    </source>
</reference>
<organism evidence="3 4">
    <name type="scientific">Cyclotella atomus</name>
    <dbReference type="NCBI Taxonomy" id="382360"/>
    <lineage>
        <taxon>Eukaryota</taxon>
        <taxon>Sar</taxon>
        <taxon>Stramenopiles</taxon>
        <taxon>Ochrophyta</taxon>
        <taxon>Bacillariophyta</taxon>
        <taxon>Coscinodiscophyceae</taxon>
        <taxon>Thalassiosirophycidae</taxon>
        <taxon>Stephanodiscales</taxon>
        <taxon>Stephanodiscaceae</taxon>
        <taxon>Cyclotella</taxon>
    </lineage>
</organism>
<evidence type="ECO:0000313" key="4">
    <source>
        <dbReference type="Proteomes" id="UP001530400"/>
    </source>
</evidence>
<keyword evidence="2" id="KW-0732">Signal</keyword>
<name>A0ABD3NUZ2_9STRA</name>
<dbReference type="Proteomes" id="UP001530400">
    <property type="component" value="Unassembled WGS sequence"/>
</dbReference>
<feature type="compositionally biased region" description="Low complexity" evidence="1">
    <location>
        <begin position="31"/>
        <end position="42"/>
    </location>
</feature>
<dbReference type="EMBL" id="JALLPJ020000953">
    <property type="protein sequence ID" value="KAL3779122.1"/>
    <property type="molecule type" value="Genomic_DNA"/>
</dbReference>
<gene>
    <name evidence="3" type="ORF">ACHAWO_004577</name>
</gene>
<feature type="signal peptide" evidence="2">
    <location>
        <begin position="1"/>
        <end position="19"/>
    </location>
</feature>
<evidence type="ECO:0000313" key="3">
    <source>
        <dbReference type="EMBL" id="KAL3779122.1"/>
    </source>
</evidence>